<comment type="caution">
    <text evidence="1">The sequence shown here is derived from an EMBL/GenBank/DDBJ whole genome shotgun (WGS) entry which is preliminary data.</text>
</comment>
<accession>A0A9X1X3D5</accession>
<reference evidence="1" key="1">
    <citation type="submission" date="2022-04" db="EMBL/GenBank/DDBJ databases">
        <title>Mucilaginibacter sp. RS28 isolated from freshwater.</title>
        <authorList>
            <person name="Ko S.-R."/>
        </authorList>
    </citation>
    <scope>NUCLEOTIDE SEQUENCE</scope>
    <source>
        <strain evidence="1">RS28</strain>
    </source>
</reference>
<keyword evidence="2" id="KW-1185">Reference proteome</keyword>
<gene>
    <name evidence="1" type="ORF">MUY27_11290</name>
</gene>
<dbReference type="Gene3D" id="3.30.2310.20">
    <property type="entry name" value="RelE-like"/>
    <property type="match status" value="1"/>
</dbReference>
<evidence type="ECO:0000313" key="2">
    <source>
        <dbReference type="Proteomes" id="UP001139450"/>
    </source>
</evidence>
<dbReference type="RefSeq" id="WP_245130129.1">
    <property type="nucleotide sequence ID" value="NZ_JALJEJ010000004.1"/>
</dbReference>
<sequence>MFTIEVLSEAENELKDACDWYDSRQKGLAKRFLNEIDQCLNAIRKNPDQFQVRFSETYRFAPLKKFL</sequence>
<evidence type="ECO:0000313" key="1">
    <source>
        <dbReference type="EMBL" id="MCJ8210293.1"/>
    </source>
</evidence>
<proteinExistence type="predicted"/>
<protein>
    <submittedName>
        <fullName evidence="1">Type II toxin-antitoxin system RelE/ParE family toxin</fullName>
    </submittedName>
</protein>
<dbReference type="InterPro" id="IPR035093">
    <property type="entry name" value="RelE/ParE_toxin_dom_sf"/>
</dbReference>
<dbReference type="Proteomes" id="UP001139450">
    <property type="component" value="Unassembled WGS sequence"/>
</dbReference>
<dbReference type="AlphaFoldDB" id="A0A9X1X3D5"/>
<organism evidence="1 2">
    <name type="scientific">Mucilaginibacter straminoryzae</name>
    <dbReference type="NCBI Taxonomy" id="2932774"/>
    <lineage>
        <taxon>Bacteria</taxon>
        <taxon>Pseudomonadati</taxon>
        <taxon>Bacteroidota</taxon>
        <taxon>Sphingobacteriia</taxon>
        <taxon>Sphingobacteriales</taxon>
        <taxon>Sphingobacteriaceae</taxon>
        <taxon>Mucilaginibacter</taxon>
    </lineage>
</organism>
<dbReference type="EMBL" id="JALJEJ010000004">
    <property type="protein sequence ID" value="MCJ8210293.1"/>
    <property type="molecule type" value="Genomic_DNA"/>
</dbReference>
<name>A0A9X1X3D5_9SPHI</name>